<keyword evidence="1" id="KW-0812">Transmembrane</keyword>
<dbReference type="Proteomes" id="UP000541426">
    <property type="component" value="Unassembled WGS sequence"/>
</dbReference>
<reference evidence="3 4" key="1">
    <citation type="submission" date="2020-08" db="EMBL/GenBank/DDBJ databases">
        <title>Genomic Encyclopedia of Type Strains, Phase IV (KMG-IV): sequencing the most valuable type-strain genomes for metagenomic binning, comparative biology and taxonomic classification.</title>
        <authorList>
            <person name="Goeker M."/>
        </authorList>
    </citation>
    <scope>NUCLEOTIDE SEQUENCE [LARGE SCALE GENOMIC DNA]</scope>
    <source>
        <strain evidence="3 4">DSM 102235</strain>
    </source>
</reference>
<feature type="transmembrane region" description="Helical" evidence="1">
    <location>
        <begin position="81"/>
        <end position="100"/>
    </location>
</feature>
<feature type="transmembrane region" description="Helical" evidence="1">
    <location>
        <begin position="12"/>
        <end position="31"/>
    </location>
</feature>
<name>A0A7W6DR39_9RHOB</name>
<accession>A0A7W6DR39</accession>
<keyword evidence="1" id="KW-0472">Membrane</keyword>
<dbReference type="Pfam" id="PF07331">
    <property type="entry name" value="TctB"/>
    <property type="match status" value="1"/>
</dbReference>
<evidence type="ECO:0000256" key="1">
    <source>
        <dbReference type="SAM" id="Phobius"/>
    </source>
</evidence>
<proteinExistence type="predicted"/>
<keyword evidence="1" id="KW-1133">Transmembrane helix</keyword>
<dbReference type="InterPro" id="IPR009936">
    <property type="entry name" value="DUF1468"/>
</dbReference>
<evidence type="ECO:0000313" key="3">
    <source>
        <dbReference type="EMBL" id="MBB3985362.1"/>
    </source>
</evidence>
<keyword evidence="4" id="KW-1185">Reference proteome</keyword>
<evidence type="ECO:0000313" key="4">
    <source>
        <dbReference type="Proteomes" id="UP000541426"/>
    </source>
</evidence>
<evidence type="ECO:0000259" key="2">
    <source>
        <dbReference type="Pfam" id="PF07331"/>
    </source>
</evidence>
<sequence length="148" mass="15827">MRFVFNRLEDIFAAVITAGIGIFIILEAGNYRMGTLTSMGPGYFPTILGWSMVVLAALMLITSRVTGAPQMAGRDQLRGMLFVAAAFGAFALTIERFGMIPSITLSVLLASLANERTKPLVGLILGLVTAIVCALIFRLGLGLQIKAF</sequence>
<gene>
    <name evidence="3" type="ORF">GGQ68_001691</name>
</gene>
<dbReference type="RefSeq" id="WP_183964825.1">
    <property type="nucleotide sequence ID" value="NZ_BAABBZ010000059.1"/>
</dbReference>
<protein>
    <recommendedName>
        <fullName evidence="2">DUF1468 domain-containing protein</fullName>
    </recommendedName>
</protein>
<feature type="transmembrane region" description="Helical" evidence="1">
    <location>
        <begin position="120"/>
        <end position="141"/>
    </location>
</feature>
<feature type="domain" description="DUF1468" evidence="2">
    <location>
        <begin position="13"/>
        <end position="144"/>
    </location>
</feature>
<organism evidence="3 4">
    <name type="scientific">Sagittula marina</name>
    <dbReference type="NCBI Taxonomy" id="943940"/>
    <lineage>
        <taxon>Bacteria</taxon>
        <taxon>Pseudomonadati</taxon>
        <taxon>Pseudomonadota</taxon>
        <taxon>Alphaproteobacteria</taxon>
        <taxon>Rhodobacterales</taxon>
        <taxon>Roseobacteraceae</taxon>
        <taxon>Sagittula</taxon>
    </lineage>
</organism>
<dbReference type="EMBL" id="JACIEJ010000003">
    <property type="protein sequence ID" value="MBB3985362.1"/>
    <property type="molecule type" value="Genomic_DNA"/>
</dbReference>
<comment type="caution">
    <text evidence="3">The sequence shown here is derived from an EMBL/GenBank/DDBJ whole genome shotgun (WGS) entry which is preliminary data.</text>
</comment>
<feature type="transmembrane region" description="Helical" evidence="1">
    <location>
        <begin position="43"/>
        <end position="61"/>
    </location>
</feature>
<dbReference type="AlphaFoldDB" id="A0A7W6DR39"/>